<dbReference type="Gene3D" id="3.60.120.10">
    <property type="entry name" value="Anthranilate synthase"/>
    <property type="match status" value="1"/>
</dbReference>
<name>E0PE25_STREI</name>
<dbReference type="Pfam" id="PF00425">
    <property type="entry name" value="Chorismate_bind"/>
    <property type="match status" value="1"/>
</dbReference>
<dbReference type="EMBL" id="AEEL01000014">
    <property type="protein sequence ID" value="EFM27535.1"/>
    <property type="molecule type" value="Genomic_DNA"/>
</dbReference>
<protein>
    <recommendedName>
        <fullName evidence="1">Chorismate-utilising enzyme C-terminal domain-containing protein</fullName>
    </recommendedName>
</protein>
<keyword evidence="3" id="KW-1185">Reference proteome</keyword>
<dbReference type="HOGENOM" id="CLU_2939787_0_0_9"/>
<evidence type="ECO:0000259" key="1">
    <source>
        <dbReference type="Pfam" id="PF00425"/>
    </source>
</evidence>
<comment type="caution">
    <text evidence="2">The sequence shown here is derived from an EMBL/GenBank/DDBJ whole genome shotgun (WGS) entry which is preliminary data.</text>
</comment>
<dbReference type="AlphaFoldDB" id="E0PE25"/>
<evidence type="ECO:0000313" key="3">
    <source>
        <dbReference type="Proteomes" id="UP000004290"/>
    </source>
</evidence>
<gene>
    <name evidence="2" type="ORF">HMPREF9319_1098</name>
</gene>
<proteinExistence type="predicted"/>
<reference evidence="2 3" key="1">
    <citation type="submission" date="2010-07" db="EMBL/GenBank/DDBJ databases">
        <authorList>
            <person name="Muzny D."/>
            <person name="Qin X."/>
            <person name="Deng J."/>
            <person name="Jiang H."/>
            <person name="Liu Y."/>
            <person name="Qu J."/>
            <person name="Song X.-Z."/>
            <person name="Zhang L."/>
            <person name="Thornton R."/>
            <person name="Coyle M."/>
            <person name="Francisco L."/>
            <person name="Jackson L."/>
            <person name="Javaid M."/>
            <person name="Korchina V."/>
            <person name="Kovar C."/>
            <person name="Mata R."/>
            <person name="Mathew T."/>
            <person name="Ngo R."/>
            <person name="Nguyen L."/>
            <person name="Nguyen N."/>
            <person name="Okwuonu G."/>
            <person name="Ongeri F."/>
            <person name="Pham C."/>
            <person name="Simmons D."/>
            <person name="Wilczek-Boney K."/>
            <person name="Hale W."/>
            <person name="Jakkamsetti A."/>
            <person name="Pham P."/>
            <person name="Ruth R."/>
            <person name="San Lucas F."/>
            <person name="Warren J."/>
            <person name="Zhang J."/>
            <person name="Zhao Z."/>
            <person name="Zhou C."/>
            <person name="Zhu D."/>
            <person name="Lee S."/>
            <person name="Bess C."/>
            <person name="Blankenburg K."/>
            <person name="Forbes L."/>
            <person name="Fu Q."/>
            <person name="Gubbala S."/>
            <person name="Hirani K."/>
            <person name="Jayaseelan J.C."/>
            <person name="Lara F."/>
            <person name="Munidasa M."/>
            <person name="Palculict T."/>
            <person name="Patil S."/>
            <person name="Pu L.-L."/>
            <person name="Saada N."/>
            <person name="Tang L."/>
            <person name="Weissenberger G."/>
            <person name="Zhu Y."/>
            <person name="Hemphill L."/>
            <person name="Shang Y."/>
            <person name="Youmans B."/>
            <person name="Ayvaz T."/>
            <person name="Ross M."/>
            <person name="Santibanez J."/>
            <person name="Aqrawi P."/>
            <person name="Gross S."/>
            <person name="Joshi V."/>
            <person name="Fowler G."/>
            <person name="Nazareth L."/>
            <person name="Reid J."/>
            <person name="Worley K."/>
            <person name="Petrosino J."/>
            <person name="Highlander S."/>
            <person name="Gibbs R."/>
        </authorList>
    </citation>
    <scope>NUCLEOTIDE SEQUENCE [LARGE SCALE GENOMIC DNA]</scope>
    <source>
        <strain evidence="2 3">ATCC 700338</strain>
    </source>
</reference>
<organism evidence="2 3">
    <name type="scientific">Streptococcus equinus ATCC 700338</name>
    <dbReference type="NCBI Taxonomy" id="864569"/>
    <lineage>
        <taxon>Bacteria</taxon>
        <taxon>Bacillati</taxon>
        <taxon>Bacillota</taxon>
        <taxon>Bacilli</taxon>
        <taxon>Lactobacillales</taxon>
        <taxon>Streptococcaceae</taxon>
        <taxon>Streptococcus</taxon>
    </lineage>
</organism>
<evidence type="ECO:0000313" key="2">
    <source>
        <dbReference type="EMBL" id="EFM27535.1"/>
    </source>
</evidence>
<dbReference type="InterPro" id="IPR015890">
    <property type="entry name" value="Chorismate_C"/>
</dbReference>
<dbReference type="RefSeq" id="WP_003065067.1">
    <property type="nucleotide sequence ID" value="NZ_GL397128.1"/>
</dbReference>
<sequence length="60" mass="6853">MCLPHDDRAIFNVAIRTIQVKDDQAIYGVGGGGITWNSEWESEYRETLLFCINHSPHSIF</sequence>
<feature type="domain" description="Chorismate-utilising enzyme C-terminal" evidence="1">
    <location>
        <begin position="5"/>
        <end position="48"/>
    </location>
</feature>
<dbReference type="SUPFAM" id="SSF56322">
    <property type="entry name" value="ADC synthase"/>
    <property type="match status" value="1"/>
</dbReference>
<dbReference type="Proteomes" id="UP000004290">
    <property type="component" value="Unassembled WGS sequence"/>
</dbReference>
<dbReference type="InterPro" id="IPR005801">
    <property type="entry name" value="ADC_synthase"/>
</dbReference>
<accession>E0PE25</accession>